<evidence type="ECO:0000313" key="1">
    <source>
        <dbReference type="EMBL" id="KAK5646629.1"/>
    </source>
</evidence>
<keyword evidence="2" id="KW-1185">Reference proteome</keyword>
<protein>
    <recommendedName>
        <fullName evidence="3">DUF229 domain containing protein</fullName>
    </recommendedName>
</protein>
<organism evidence="1 2">
    <name type="scientific">Pyrocoelia pectoralis</name>
    <dbReference type="NCBI Taxonomy" id="417401"/>
    <lineage>
        <taxon>Eukaryota</taxon>
        <taxon>Metazoa</taxon>
        <taxon>Ecdysozoa</taxon>
        <taxon>Arthropoda</taxon>
        <taxon>Hexapoda</taxon>
        <taxon>Insecta</taxon>
        <taxon>Pterygota</taxon>
        <taxon>Neoptera</taxon>
        <taxon>Endopterygota</taxon>
        <taxon>Coleoptera</taxon>
        <taxon>Polyphaga</taxon>
        <taxon>Elateriformia</taxon>
        <taxon>Elateroidea</taxon>
        <taxon>Lampyridae</taxon>
        <taxon>Lampyrinae</taxon>
        <taxon>Pyrocoelia</taxon>
    </lineage>
</organism>
<comment type="caution">
    <text evidence="1">The sequence shown here is derived from an EMBL/GenBank/DDBJ whole genome shotgun (WGS) entry which is preliminary data.</text>
</comment>
<dbReference type="PANTHER" id="PTHR10974:SF1">
    <property type="entry name" value="FI08016P-RELATED"/>
    <property type="match status" value="1"/>
</dbReference>
<dbReference type="InterPro" id="IPR017850">
    <property type="entry name" value="Alkaline_phosphatase_core_sf"/>
</dbReference>
<dbReference type="EMBL" id="JAVRBK010000003">
    <property type="protein sequence ID" value="KAK5646629.1"/>
    <property type="molecule type" value="Genomic_DNA"/>
</dbReference>
<name>A0AAN7VHP7_9COLE</name>
<proteinExistence type="predicted"/>
<accession>A0AAN7VHP7</accession>
<dbReference type="Gene3D" id="3.40.720.10">
    <property type="entry name" value="Alkaline Phosphatase, subunit A"/>
    <property type="match status" value="1"/>
</dbReference>
<dbReference type="CDD" id="cd16021">
    <property type="entry name" value="ALP_like"/>
    <property type="match status" value="1"/>
</dbReference>
<dbReference type="PANTHER" id="PTHR10974">
    <property type="entry name" value="FI08016P-RELATED"/>
    <property type="match status" value="1"/>
</dbReference>
<dbReference type="Proteomes" id="UP001329430">
    <property type="component" value="Chromosome 3"/>
</dbReference>
<evidence type="ECO:0000313" key="2">
    <source>
        <dbReference type="Proteomes" id="UP001329430"/>
    </source>
</evidence>
<gene>
    <name evidence="1" type="ORF">RI129_005093</name>
</gene>
<dbReference type="SUPFAM" id="SSF53649">
    <property type="entry name" value="Alkaline phosphatase-like"/>
    <property type="match status" value="1"/>
</dbReference>
<dbReference type="GO" id="GO:0005615">
    <property type="term" value="C:extracellular space"/>
    <property type="evidence" value="ECO:0007669"/>
    <property type="project" value="TreeGrafter"/>
</dbReference>
<evidence type="ECO:0008006" key="3">
    <source>
        <dbReference type="Google" id="ProtNLM"/>
    </source>
</evidence>
<dbReference type="Pfam" id="PF02995">
    <property type="entry name" value="DUF229"/>
    <property type="match status" value="1"/>
</dbReference>
<dbReference type="AlphaFoldDB" id="A0AAN7VHP7"/>
<reference evidence="1 2" key="1">
    <citation type="journal article" date="2024" name="Insects">
        <title>An Improved Chromosome-Level Genome Assembly of the Firefly Pyrocoelia pectoralis.</title>
        <authorList>
            <person name="Fu X."/>
            <person name="Meyer-Rochow V.B."/>
            <person name="Ballantyne L."/>
            <person name="Zhu X."/>
        </authorList>
    </citation>
    <scope>NUCLEOTIDE SEQUENCE [LARGE SCALE GENOMIC DNA]</scope>
    <source>
        <strain evidence="1">XCY_ONT2</strain>
    </source>
</reference>
<dbReference type="InterPro" id="IPR004245">
    <property type="entry name" value="DUF229"/>
</dbReference>
<sequence length="605" mass="69512">MGGSYVIKTEGCRIPYMDPFDPSIRQYIIKEKQFTCNNNTPPLMDSNLTSVYLKHNSLAAYNITDLTLLKCCYSVFHRKDPSSNQADNQIAYNKCVYFNESTIITDEFVRVSCTFNKSEVYKDFFSFVPLKPEVAKFSVLQAPPEKLNVLIIGLDSVSRVNFHRQMPKTLKVLQKMGAIEFLGYNKVADNTLPNLGAILTGMALEELVTTCWRKRSDRFDDCNFLWKNYSNNNYATVFAEDSAWMGMFHYTKMGFKKQPTDYYWGPFDYAAEKNIGNAIVQQASQCVGSRPIYQVLLHYTQKFTQVMHHNHIPYFGLFWSASLSHNFLNKPQLGDESYANFFDQLQKFNILKNTVLIFMSDHGIRFGPIRTTYQGRMEERLPFLFTVFPTAYRETYYQVYANLNRNSKRLTTPFDLHETLKDLLNPFSLNQELLNIRILNRTVTKRGYSLFEPIPTNRTCEAAGISVHWCTCQNSTVVDINSSAVVDATTFLVQYMNKQLDGYADCAKLTLVDISNARLHANNDELKGSTEDYTIAFRTAPGDGHFEATVRCNLIKKSNKSHFDIIGTISRINLYGNQSACITDFNLKLYCYCTEQLYEQLTSTN</sequence>
<dbReference type="FunFam" id="3.40.720.10:FF:000017">
    <property type="entry name" value="Predicted protein"/>
    <property type="match status" value="1"/>
</dbReference>